<reference evidence="1 2" key="1">
    <citation type="submission" date="2021-04" db="EMBL/GenBank/DDBJ databases">
        <title>novel species isolated from subtropical streams in China.</title>
        <authorList>
            <person name="Lu H."/>
        </authorList>
    </citation>
    <scope>NUCLEOTIDE SEQUENCE [LARGE SCALE GENOMIC DNA]</scope>
    <source>
        <strain evidence="1 2">FT147W</strain>
    </source>
</reference>
<evidence type="ECO:0000313" key="2">
    <source>
        <dbReference type="Proteomes" id="UP000682982"/>
    </source>
</evidence>
<evidence type="ECO:0000313" key="1">
    <source>
        <dbReference type="EMBL" id="MBR7792165.1"/>
    </source>
</evidence>
<sequence>MALRDDLHAQVAKIFREVWTTRDGQVVPANADVGLGNDAVKLNATVLYADLADSTLLVDRHIPAFAAEVYKTFLHCAAKIIVNEGGEITAYDGDRVMAVFLGHGKNVAAIRAAMQINFVVKNVIAPTMAVQYNTTNYTLKHVIGVDTSDLFVARTGVRGANDLVWVGRAANHAAKLAALPDTYQTYVTKAVFDQVPDFFKYSEVGAAIWEPATWNTFDNSIVYRTTWGQIVL</sequence>
<accession>A0ABS5H0D8</accession>
<gene>
    <name evidence="1" type="ORF">KDM87_06100</name>
</gene>
<protein>
    <submittedName>
        <fullName evidence="1">Adenylate/guanylate cyclase domain-containing protein</fullName>
    </submittedName>
</protein>
<dbReference type="Proteomes" id="UP000682982">
    <property type="component" value="Unassembled WGS sequence"/>
</dbReference>
<dbReference type="Gene3D" id="3.30.70.1230">
    <property type="entry name" value="Nucleotide cyclase"/>
    <property type="match status" value="1"/>
</dbReference>
<name>A0ABS5H0D8_9BURK</name>
<dbReference type="InterPro" id="IPR029787">
    <property type="entry name" value="Nucleotide_cyclase"/>
</dbReference>
<dbReference type="RefSeq" id="WP_212678241.1">
    <property type="nucleotide sequence ID" value="NZ_JAGSPK010000002.1"/>
</dbReference>
<organism evidence="1 2">
    <name type="scientific">Undibacterium rivi</name>
    <dbReference type="NCBI Taxonomy" id="2828729"/>
    <lineage>
        <taxon>Bacteria</taxon>
        <taxon>Pseudomonadati</taxon>
        <taxon>Pseudomonadota</taxon>
        <taxon>Betaproteobacteria</taxon>
        <taxon>Burkholderiales</taxon>
        <taxon>Oxalobacteraceae</taxon>
        <taxon>Undibacterium</taxon>
    </lineage>
</organism>
<comment type="caution">
    <text evidence="1">The sequence shown here is derived from an EMBL/GenBank/DDBJ whole genome shotgun (WGS) entry which is preliminary data.</text>
</comment>
<keyword evidence="2" id="KW-1185">Reference proteome</keyword>
<proteinExistence type="predicted"/>
<dbReference type="EMBL" id="JAGSPK010000002">
    <property type="protein sequence ID" value="MBR7792165.1"/>
    <property type="molecule type" value="Genomic_DNA"/>
</dbReference>
<dbReference type="SUPFAM" id="SSF55073">
    <property type="entry name" value="Nucleotide cyclase"/>
    <property type="match status" value="1"/>
</dbReference>